<dbReference type="AlphaFoldDB" id="A0A1Y5U1R3"/>
<evidence type="ECO:0000313" key="1">
    <source>
        <dbReference type="EMBL" id="SLN76503.1"/>
    </source>
</evidence>
<dbReference type="Proteomes" id="UP000193900">
    <property type="component" value="Unassembled WGS sequence"/>
</dbReference>
<name>A0A1Y5U1R3_9RHOB</name>
<dbReference type="RefSeq" id="WP_159458619.1">
    <property type="nucleotide sequence ID" value="NZ_FWFZ01000043.1"/>
</dbReference>
<gene>
    <name evidence="1" type="ORF">ROA7023_04191</name>
</gene>
<keyword evidence="2" id="KW-1185">Reference proteome</keyword>
<dbReference type="OrthoDB" id="7828848at2"/>
<evidence type="ECO:0000313" key="2">
    <source>
        <dbReference type="Proteomes" id="UP000193900"/>
    </source>
</evidence>
<proteinExistence type="predicted"/>
<accession>A0A1Y5U1R3</accession>
<organism evidence="1 2">
    <name type="scientific">Roseisalinus antarcticus</name>
    <dbReference type="NCBI Taxonomy" id="254357"/>
    <lineage>
        <taxon>Bacteria</taxon>
        <taxon>Pseudomonadati</taxon>
        <taxon>Pseudomonadota</taxon>
        <taxon>Alphaproteobacteria</taxon>
        <taxon>Rhodobacterales</taxon>
        <taxon>Roseobacteraceae</taxon>
        <taxon>Roseisalinus</taxon>
    </lineage>
</organism>
<protein>
    <submittedName>
        <fullName evidence="1">Uncharacterized protein</fullName>
    </submittedName>
</protein>
<reference evidence="1 2" key="1">
    <citation type="submission" date="2017-03" db="EMBL/GenBank/DDBJ databases">
        <authorList>
            <person name="Afonso C.L."/>
            <person name="Miller P.J."/>
            <person name="Scott M.A."/>
            <person name="Spackman E."/>
            <person name="Goraichik I."/>
            <person name="Dimitrov K.M."/>
            <person name="Suarez D.L."/>
            <person name="Swayne D.E."/>
        </authorList>
    </citation>
    <scope>NUCLEOTIDE SEQUENCE [LARGE SCALE GENOMIC DNA]</scope>
    <source>
        <strain evidence="1 2">CECT 7023</strain>
    </source>
</reference>
<dbReference type="EMBL" id="FWFZ01000043">
    <property type="protein sequence ID" value="SLN76503.1"/>
    <property type="molecule type" value="Genomic_DNA"/>
</dbReference>
<sequence>MGRRHKLDELPTATRERIKEELAVGSRSMLAIGKQFGVSDTSVKRWWSKIPADERLLIAARVRQSGHIAAVKDAAAIVSDGDDIDNDLRWLVRRLRTAIEACGEDDDKLLELAQMREMRQSLMDLAKVRGMFSSKIDVQINLAESPQFIQLRHIILRVLEQHPDAKLDFLDEMRVLKVIEHEPRPAIT</sequence>